<keyword evidence="3" id="KW-1185">Reference proteome</keyword>
<evidence type="ECO:0000313" key="3">
    <source>
        <dbReference type="Proteomes" id="UP000521943"/>
    </source>
</evidence>
<accession>A0A8H6HW89</accession>
<keyword evidence="1" id="KW-1133">Transmembrane helix</keyword>
<dbReference type="EMBL" id="JACGCI010000034">
    <property type="protein sequence ID" value="KAF6754378.1"/>
    <property type="molecule type" value="Genomic_DNA"/>
</dbReference>
<feature type="transmembrane region" description="Helical" evidence="1">
    <location>
        <begin position="117"/>
        <end position="137"/>
    </location>
</feature>
<sequence>MKSTGFGLLPKNAPSQSFCTPSIVTFQFSAIPAVMMQYFWENMDPDRLKVTVLILRAYALYEKSRWVLAGLCIITLLAAILGILSIAKAPPTSYTRYDLLVKGTCILPSSLDIVGRYMPSIITAMLLEVAVFVLTLCKSIQHMRSGSRLLDLLLRDGIFYFGAVMLAHFGVILSYYLPEDISRGNFATLANCLNSTLISRLILHLRDPSLLSNHSDDQDTQGILSTVVLTGGPDGKIGAPHEVSFGLNSDIESSEFKPDRYTYERELDPKPLSNTTSHV</sequence>
<feature type="transmembrane region" description="Helical" evidence="1">
    <location>
        <begin position="158"/>
        <end position="178"/>
    </location>
</feature>
<evidence type="ECO:0000313" key="2">
    <source>
        <dbReference type="EMBL" id="KAF6754378.1"/>
    </source>
</evidence>
<gene>
    <name evidence="2" type="ORF">DFP72DRAFT_369437</name>
</gene>
<dbReference type="AlphaFoldDB" id="A0A8H6HW89"/>
<dbReference type="Proteomes" id="UP000521943">
    <property type="component" value="Unassembled WGS sequence"/>
</dbReference>
<comment type="caution">
    <text evidence="2">The sequence shown here is derived from an EMBL/GenBank/DDBJ whole genome shotgun (WGS) entry which is preliminary data.</text>
</comment>
<organism evidence="2 3">
    <name type="scientific">Ephemerocybe angulata</name>
    <dbReference type="NCBI Taxonomy" id="980116"/>
    <lineage>
        <taxon>Eukaryota</taxon>
        <taxon>Fungi</taxon>
        <taxon>Dikarya</taxon>
        <taxon>Basidiomycota</taxon>
        <taxon>Agaricomycotina</taxon>
        <taxon>Agaricomycetes</taxon>
        <taxon>Agaricomycetidae</taxon>
        <taxon>Agaricales</taxon>
        <taxon>Agaricineae</taxon>
        <taxon>Psathyrellaceae</taxon>
        <taxon>Ephemerocybe</taxon>
    </lineage>
</organism>
<dbReference type="OrthoDB" id="3261349at2759"/>
<proteinExistence type="predicted"/>
<reference evidence="2 3" key="1">
    <citation type="submission" date="2020-07" db="EMBL/GenBank/DDBJ databases">
        <title>Comparative genomics of pyrophilous fungi reveals a link between fire events and developmental genes.</title>
        <authorList>
            <consortium name="DOE Joint Genome Institute"/>
            <person name="Steindorff A.S."/>
            <person name="Carver A."/>
            <person name="Calhoun S."/>
            <person name="Stillman K."/>
            <person name="Liu H."/>
            <person name="Lipzen A."/>
            <person name="Pangilinan J."/>
            <person name="Labutti K."/>
            <person name="Bruns T.D."/>
            <person name="Grigoriev I.V."/>
        </authorList>
    </citation>
    <scope>NUCLEOTIDE SEQUENCE [LARGE SCALE GENOMIC DNA]</scope>
    <source>
        <strain evidence="2 3">CBS 144469</strain>
    </source>
</reference>
<feature type="transmembrane region" description="Helical" evidence="1">
    <location>
        <begin position="66"/>
        <end position="87"/>
    </location>
</feature>
<keyword evidence="1" id="KW-0472">Membrane</keyword>
<protein>
    <submittedName>
        <fullName evidence="2">Uncharacterized protein</fullName>
    </submittedName>
</protein>
<name>A0A8H6HW89_9AGAR</name>
<evidence type="ECO:0000256" key="1">
    <source>
        <dbReference type="SAM" id="Phobius"/>
    </source>
</evidence>
<keyword evidence="1" id="KW-0812">Transmembrane</keyword>